<accession>A0A8S1DPQ9</accession>
<dbReference type="InterPro" id="IPR032675">
    <property type="entry name" value="LRR_dom_sf"/>
</dbReference>
<dbReference type="Gene3D" id="3.80.10.10">
    <property type="entry name" value="Ribonuclease Inhibitor"/>
    <property type="match status" value="1"/>
</dbReference>
<proteinExistence type="predicted"/>
<keyword evidence="2" id="KW-1185">Reference proteome</keyword>
<reference evidence="1 2" key="1">
    <citation type="submission" date="2020-04" db="EMBL/GenBank/DDBJ databases">
        <authorList>
            <person name="Alioto T."/>
            <person name="Alioto T."/>
            <person name="Gomez Garrido J."/>
        </authorList>
    </citation>
    <scope>NUCLEOTIDE SEQUENCE [LARGE SCALE GENOMIC DNA]</scope>
</reference>
<evidence type="ECO:0000313" key="2">
    <source>
        <dbReference type="Proteomes" id="UP000494165"/>
    </source>
</evidence>
<evidence type="ECO:0000313" key="1">
    <source>
        <dbReference type="EMBL" id="CAB3382273.1"/>
    </source>
</evidence>
<name>A0A8S1DPQ9_9INSE</name>
<dbReference type="EMBL" id="CADEPI010000263">
    <property type="protein sequence ID" value="CAB3382273.1"/>
    <property type="molecule type" value="Genomic_DNA"/>
</dbReference>
<gene>
    <name evidence="1" type="ORF">CLODIP_2_CD07022</name>
</gene>
<organism evidence="1 2">
    <name type="scientific">Cloeon dipterum</name>
    <dbReference type="NCBI Taxonomy" id="197152"/>
    <lineage>
        <taxon>Eukaryota</taxon>
        <taxon>Metazoa</taxon>
        <taxon>Ecdysozoa</taxon>
        <taxon>Arthropoda</taxon>
        <taxon>Hexapoda</taxon>
        <taxon>Insecta</taxon>
        <taxon>Pterygota</taxon>
        <taxon>Palaeoptera</taxon>
        <taxon>Ephemeroptera</taxon>
        <taxon>Pisciforma</taxon>
        <taxon>Baetidae</taxon>
        <taxon>Cloeon</taxon>
    </lineage>
</organism>
<dbReference type="AlphaFoldDB" id="A0A8S1DPQ9"/>
<dbReference type="Proteomes" id="UP000494165">
    <property type="component" value="Unassembled WGS sequence"/>
</dbReference>
<protein>
    <submittedName>
        <fullName evidence="1">Uncharacterized protein</fullName>
    </submittedName>
</protein>
<comment type="caution">
    <text evidence="1">The sequence shown here is derived from an EMBL/GenBank/DDBJ whole genome shotgun (WGS) entry which is preliminary data.</text>
</comment>
<sequence>MHPRQVEWHSENVRSLCVGNLQKDEDLEPLLQLKNVEELFFFCRPSRSMMAKVLERFGPKLKSLSCEIQQNIVADEVFKLCPRLTSLKTFNPFSTVPPESLTELHWGFSHHAKFYAGLFALLTTPNLRKLLICFFSLAHVRLRGVISALGKTSLPVAPKLKFLKLEAQFSPVVDEHTQAMIDLAQFICNKAPNLMEVRMPRPELETPFSFINKTRIYN</sequence>